<evidence type="ECO:0000313" key="1">
    <source>
        <dbReference type="EMBL" id="KAF1998221.1"/>
    </source>
</evidence>
<evidence type="ECO:0000313" key="2">
    <source>
        <dbReference type="Proteomes" id="UP000799779"/>
    </source>
</evidence>
<gene>
    <name evidence="1" type="ORF">P154DRAFT_578047</name>
</gene>
<dbReference type="AlphaFoldDB" id="A0A6A5WDK1"/>
<organism evidence="1 2">
    <name type="scientific">Amniculicola lignicola CBS 123094</name>
    <dbReference type="NCBI Taxonomy" id="1392246"/>
    <lineage>
        <taxon>Eukaryota</taxon>
        <taxon>Fungi</taxon>
        <taxon>Dikarya</taxon>
        <taxon>Ascomycota</taxon>
        <taxon>Pezizomycotina</taxon>
        <taxon>Dothideomycetes</taxon>
        <taxon>Pleosporomycetidae</taxon>
        <taxon>Pleosporales</taxon>
        <taxon>Amniculicolaceae</taxon>
        <taxon>Amniculicola</taxon>
    </lineage>
</organism>
<protein>
    <submittedName>
        <fullName evidence="1">Uncharacterized protein</fullName>
    </submittedName>
</protein>
<reference evidence="1" key="1">
    <citation type="journal article" date="2020" name="Stud. Mycol.">
        <title>101 Dothideomycetes genomes: a test case for predicting lifestyles and emergence of pathogens.</title>
        <authorList>
            <person name="Haridas S."/>
            <person name="Albert R."/>
            <person name="Binder M."/>
            <person name="Bloem J."/>
            <person name="Labutti K."/>
            <person name="Salamov A."/>
            <person name="Andreopoulos B."/>
            <person name="Baker S."/>
            <person name="Barry K."/>
            <person name="Bills G."/>
            <person name="Bluhm B."/>
            <person name="Cannon C."/>
            <person name="Castanera R."/>
            <person name="Culley D."/>
            <person name="Daum C."/>
            <person name="Ezra D."/>
            <person name="Gonzalez J."/>
            <person name="Henrissat B."/>
            <person name="Kuo A."/>
            <person name="Liang C."/>
            <person name="Lipzen A."/>
            <person name="Lutzoni F."/>
            <person name="Magnuson J."/>
            <person name="Mondo S."/>
            <person name="Nolan M."/>
            <person name="Ohm R."/>
            <person name="Pangilinan J."/>
            <person name="Park H.-J."/>
            <person name="Ramirez L."/>
            <person name="Alfaro M."/>
            <person name="Sun H."/>
            <person name="Tritt A."/>
            <person name="Yoshinaga Y."/>
            <person name="Zwiers L.-H."/>
            <person name="Turgeon B."/>
            <person name="Goodwin S."/>
            <person name="Spatafora J."/>
            <person name="Crous P."/>
            <person name="Grigoriev I."/>
        </authorList>
    </citation>
    <scope>NUCLEOTIDE SEQUENCE</scope>
    <source>
        <strain evidence="1">CBS 123094</strain>
    </source>
</reference>
<sequence>MASALRTGHEIPREIHSRLLRFGNWPGIPKFKYNPLPPNKKRIRLLALHPGVVDNPQVDCEMFEAGFNDGNQLLRVDERSENTSSSTSLFSGDGIGTHIGEAVQYEALFWRWGNEDNSPYAIMMKKNGT</sequence>
<dbReference type="OrthoDB" id="10554033at2759"/>
<name>A0A6A5WDK1_9PLEO</name>
<keyword evidence="2" id="KW-1185">Reference proteome</keyword>
<dbReference type="EMBL" id="ML977605">
    <property type="protein sequence ID" value="KAF1998221.1"/>
    <property type="molecule type" value="Genomic_DNA"/>
</dbReference>
<proteinExistence type="predicted"/>
<accession>A0A6A5WDK1</accession>
<dbReference type="Proteomes" id="UP000799779">
    <property type="component" value="Unassembled WGS sequence"/>
</dbReference>